<protein>
    <recommendedName>
        <fullName evidence="3">Transposase</fullName>
    </recommendedName>
</protein>
<accession>V2T085</accession>
<proteinExistence type="predicted"/>
<dbReference type="eggNOG" id="ENOG5031RJY">
    <property type="taxonomic scope" value="Bacteria"/>
</dbReference>
<name>V2T085_9GAMM</name>
<dbReference type="HOGENOM" id="CLU_191945_0_0_6"/>
<sequence length="86" mass="9853">MKNSTLIEVCMNWYKLQKIINRIAIAINGDKINVKIIPNEKRQNTSTGFMNVEVGKKILLESGQEVGLNLDGKSFFTSFNQMYRLI</sequence>
<dbReference type="EMBL" id="AYER01000019">
    <property type="protein sequence ID" value="ESK35838.1"/>
    <property type="molecule type" value="Genomic_DNA"/>
</dbReference>
<dbReference type="AlphaFoldDB" id="V2T085"/>
<gene>
    <name evidence="1" type="ORF">P256_02586</name>
</gene>
<dbReference type="Proteomes" id="UP000023785">
    <property type="component" value="Unassembled WGS sequence"/>
</dbReference>
<organism evidence="1 2">
    <name type="scientific">Acinetobacter nectaris CIP 110549</name>
    <dbReference type="NCBI Taxonomy" id="1392540"/>
    <lineage>
        <taxon>Bacteria</taxon>
        <taxon>Pseudomonadati</taxon>
        <taxon>Pseudomonadota</taxon>
        <taxon>Gammaproteobacteria</taxon>
        <taxon>Moraxellales</taxon>
        <taxon>Moraxellaceae</taxon>
        <taxon>Acinetobacter</taxon>
    </lineage>
</organism>
<comment type="caution">
    <text evidence="1">The sequence shown here is derived from an EMBL/GenBank/DDBJ whole genome shotgun (WGS) entry which is preliminary data.</text>
</comment>
<evidence type="ECO:0000313" key="2">
    <source>
        <dbReference type="Proteomes" id="UP000023785"/>
    </source>
</evidence>
<reference evidence="1 2" key="1">
    <citation type="submission" date="2013-10" db="EMBL/GenBank/DDBJ databases">
        <title>The Genome Sequence of Acinetobacter nectaris CIP 110549.</title>
        <authorList>
            <consortium name="The Broad Institute Genomics Platform"/>
            <consortium name="The Broad Institute Genome Sequencing Center for Infectious Disease"/>
            <person name="Cerqueira G."/>
            <person name="Feldgarden M."/>
            <person name="Courvalin P."/>
            <person name="Grillot-Courvalin C."/>
            <person name="Clermont D."/>
            <person name="Rocha E."/>
            <person name="Yoon E.-J."/>
            <person name="Nemec A."/>
            <person name="Young S.K."/>
            <person name="Zeng Q."/>
            <person name="Gargeya S."/>
            <person name="Fitzgerald M."/>
            <person name="Abouelleil A."/>
            <person name="Alvarado L."/>
            <person name="Berlin A.M."/>
            <person name="Chapman S.B."/>
            <person name="Gainer-Dewar J."/>
            <person name="Goldberg J."/>
            <person name="Gnerre S."/>
            <person name="Griggs A."/>
            <person name="Gujja S."/>
            <person name="Hansen M."/>
            <person name="Howarth C."/>
            <person name="Imamovic A."/>
            <person name="Ireland A."/>
            <person name="Larimer J."/>
            <person name="McCowan C."/>
            <person name="Murphy C."/>
            <person name="Pearson M."/>
            <person name="Poon T.W."/>
            <person name="Priest M."/>
            <person name="Roberts A."/>
            <person name="Saif S."/>
            <person name="Shea T."/>
            <person name="Sykes S."/>
            <person name="Wortman J."/>
            <person name="Nusbaum C."/>
            <person name="Birren B."/>
        </authorList>
    </citation>
    <scope>NUCLEOTIDE SEQUENCE [LARGE SCALE GENOMIC DNA]</scope>
    <source>
        <strain evidence="1 2">CIP 110549</strain>
    </source>
</reference>
<dbReference type="STRING" id="1392540.P256_02586"/>
<evidence type="ECO:0000313" key="1">
    <source>
        <dbReference type="EMBL" id="ESK35838.1"/>
    </source>
</evidence>
<evidence type="ECO:0008006" key="3">
    <source>
        <dbReference type="Google" id="ProtNLM"/>
    </source>
</evidence>
<dbReference type="PATRIC" id="fig|1392540.3.peg.2483"/>
<keyword evidence="2" id="KW-1185">Reference proteome</keyword>